<reference evidence="1 2" key="1">
    <citation type="submission" date="2017-12" db="EMBL/GenBank/DDBJ databases">
        <authorList>
            <person name="Pombert J.-F."/>
            <person name="Haag K.L."/>
            <person name="Ebert D."/>
        </authorList>
    </citation>
    <scope>NUCLEOTIDE SEQUENCE [LARGE SCALE GENOMIC DNA]</scope>
    <source>
        <strain evidence="1">IL-BN-2</strain>
    </source>
</reference>
<dbReference type="VEuPathDB" id="MicrosporidiaDB:CWI39_0304p0010"/>
<proteinExistence type="predicted"/>
<dbReference type="VEuPathDB" id="MicrosporidiaDB:CWI36_1980p0010"/>
<organism evidence="1 2">
    <name type="scientific">Hamiltosporidium magnivora</name>
    <dbReference type="NCBI Taxonomy" id="148818"/>
    <lineage>
        <taxon>Eukaryota</taxon>
        <taxon>Fungi</taxon>
        <taxon>Fungi incertae sedis</taxon>
        <taxon>Microsporidia</taxon>
        <taxon>Dubosqiidae</taxon>
        <taxon>Hamiltosporidium</taxon>
    </lineage>
</organism>
<evidence type="ECO:0000313" key="2">
    <source>
        <dbReference type="Proteomes" id="UP000293045"/>
    </source>
</evidence>
<gene>
    <name evidence="1" type="ORF">CWI39_0304p0010</name>
</gene>
<accession>A0A4Q9LHE0</accession>
<evidence type="ECO:0000313" key="1">
    <source>
        <dbReference type="EMBL" id="TBU07539.1"/>
    </source>
</evidence>
<name>A0A4Q9LHE0_9MICR</name>
<dbReference type="EMBL" id="PIXR01000304">
    <property type="protein sequence ID" value="TBU07539.1"/>
    <property type="molecule type" value="Genomic_DNA"/>
</dbReference>
<dbReference type="AlphaFoldDB" id="A0A4Q9LHE0"/>
<dbReference type="Proteomes" id="UP000293045">
    <property type="component" value="Unassembled WGS sequence"/>
</dbReference>
<sequence>MNQHILSKYGSKNKFIPFCFLLVFIINQITSEQIEFRFINKEVSSLYSEEWFDDYNLKFEKENIECSEKRDSNEYKTVKFDYDNKNGYKSGMIDTYLNPEKKYKKESILLPIYFNIEYFDFFNSLLSYKKISEKFNEDFMFRFCFITDYFLFEFEDVFFEVIFRELFNNCSLFFKNTDERFLFTFIEFLVSVDKILASYIKQGKQAKSIDVFFRIEYIFVEKLDIKLLEFLIEKIPIENMIVHDNLISSGNTFYTSQSSECIDKIMDDLKPLLQHLKKSKLLKYITVETHQFLSTEGTVFPYNTMFDFALLKKFKDTSLHRDQINSQLLNRINLEVDVIFDFSIQNSLNYENLSKIVLKYKDRNISYGVTTITYKIFFNKNRIAHLIHKGSNYFGGEPLNIECM</sequence>
<comment type="caution">
    <text evidence="1">The sequence shown here is derived from an EMBL/GenBank/DDBJ whole genome shotgun (WGS) entry which is preliminary data.</text>
</comment>
<protein>
    <submittedName>
        <fullName evidence="1">Uncharacterized protein</fullName>
    </submittedName>
</protein>